<dbReference type="PANTHER" id="PTHR30469">
    <property type="entry name" value="MULTIDRUG RESISTANCE PROTEIN MDTA"/>
    <property type="match status" value="1"/>
</dbReference>
<feature type="domain" description="YknX-like C-terminal permuted SH3-like" evidence="2">
    <location>
        <begin position="286"/>
        <end position="352"/>
    </location>
</feature>
<comment type="similarity">
    <text evidence="1">Belongs to the membrane fusion protein (MFP) (TC 8.A.1) family.</text>
</comment>
<reference evidence="3" key="2">
    <citation type="submission" date="2021-04" db="EMBL/GenBank/DDBJ databases">
        <authorList>
            <person name="Gilroy R."/>
        </authorList>
    </citation>
    <scope>NUCLEOTIDE SEQUENCE</scope>
    <source>
        <strain evidence="3">ChiGjej6B6-14162</strain>
    </source>
</reference>
<dbReference type="SUPFAM" id="SSF111369">
    <property type="entry name" value="HlyD-like secretion proteins"/>
    <property type="match status" value="1"/>
</dbReference>
<dbReference type="Pfam" id="PF25989">
    <property type="entry name" value="YknX_C"/>
    <property type="match status" value="1"/>
</dbReference>
<dbReference type="AlphaFoldDB" id="A0A9D1X9K8"/>
<proteinExistence type="inferred from homology"/>
<dbReference type="InterPro" id="IPR058637">
    <property type="entry name" value="YknX-like_C"/>
</dbReference>
<dbReference type="Gene3D" id="2.40.30.170">
    <property type="match status" value="1"/>
</dbReference>
<comment type="caution">
    <text evidence="3">The sequence shown here is derived from an EMBL/GenBank/DDBJ whole genome shotgun (WGS) entry which is preliminary data.</text>
</comment>
<sequence length="355" mass="38713">MKVRGVIGILLVGLAGWLSACGGKSEPEEEQTVQTSLMQETSQVTVMTLSETDFNPVLISNGKLAAQRRAELRFEVSGRLAHVSAHNGERVAAGQEIARLDSFRLHNATEKALEAFEKAKLDLKDVLIGQGYLLEDSARVPAEVWRLARTQSGYEQARAAYDLAAYEERNAVIRAPFAGMVANLFSRENNWVGTDEAFCLVIDPTAMEVDFSVLENELALIRVGDEVGVSPFADPTRVAIGAISEVNPLVDEDGLVRVKAVVRSSEGLFYGMNVRVRVRRSLDKQLVVPKGAVVMRSGKQVVFTLDGDKALWNYVRTGLENDSCYTIVEGLKAGDQVITSGNINLAHEAPVKVLP</sequence>
<dbReference type="GO" id="GO:1990281">
    <property type="term" value="C:efflux pump complex"/>
    <property type="evidence" value="ECO:0007669"/>
    <property type="project" value="TreeGrafter"/>
</dbReference>
<dbReference type="Gene3D" id="2.40.50.100">
    <property type="match status" value="1"/>
</dbReference>
<dbReference type="GO" id="GO:0015562">
    <property type="term" value="F:efflux transmembrane transporter activity"/>
    <property type="evidence" value="ECO:0007669"/>
    <property type="project" value="TreeGrafter"/>
</dbReference>
<protein>
    <submittedName>
        <fullName evidence="3">Efflux RND transporter periplasmic adaptor subunit</fullName>
    </submittedName>
</protein>
<dbReference type="PROSITE" id="PS51257">
    <property type="entry name" value="PROKAR_LIPOPROTEIN"/>
    <property type="match status" value="1"/>
</dbReference>
<dbReference type="PANTHER" id="PTHR30469:SF15">
    <property type="entry name" value="HLYD FAMILY OF SECRETION PROTEINS"/>
    <property type="match status" value="1"/>
</dbReference>
<dbReference type="EMBL" id="DXEL01000058">
    <property type="protein sequence ID" value="HIX75046.1"/>
    <property type="molecule type" value="Genomic_DNA"/>
</dbReference>
<dbReference type="Gene3D" id="2.40.420.20">
    <property type="match status" value="1"/>
</dbReference>
<reference evidence="3" key="1">
    <citation type="journal article" date="2021" name="PeerJ">
        <title>Extensive microbial diversity within the chicken gut microbiome revealed by metagenomics and culture.</title>
        <authorList>
            <person name="Gilroy R."/>
            <person name="Ravi A."/>
            <person name="Getino M."/>
            <person name="Pursley I."/>
            <person name="Horton D.L."/>
            <person name="Alikhan N.F."/>
            <person name="Baker D."/>
            <person name="Gharbi K."/>
            <person name="Hall N."/>
            <person name="Watson M."/>
            <person name="Adriaenssens E.M."/>
            <person name="Foster-Nyarko E."/>
            <person name="Jarju S."/>
            <person name="Secka A."/>
            <person name="Antonio M."/>
            <person name="Oren A."/>
            <person name="Chaudhuri R.R."/>
            <person name="La Ragione R."/>
            <person name="Hildebrand F."/>
            <person name="Pallen M.J."/>
        </authorList>
    </citation>
    <scope>NUCLEOTIDE SEQUENCE</scope>
    <source>
        <strain evidence="3">ChiGjej6B6-14162</strain>
    </source>
</reference>
<evidence type="ECO:0000313" key="4">
    <source>
        <dbReference type="Proteomes" id="UP000886740"/>
    </source>
</evidence>
<gene>
    <name evidence="3" type="ORF">H9977_08465</name>
</gene>
<name>A0A9D1X9K8_9BACT</name>
<evidence type="ECO:0000256" key="1">
    <source>
        <dbReference type="ARBA" id="ARBA00009477"/>
    </source>
</evidence>
<organism evidence="3 4">
    <name type="scientific">Candidatus Parabacteroides intestinipullorum</name>
    <dbReference type="NCBI Taxonomy" id="2838723"/>
    <lineage>
        <taxon>Bacteria</taxon>
        <taxon>Pseudomonadati</taxon>
        <taxon>Bacteroidota</taxon>
        <taxon>Bacteroidia</taxon>
        <taxon>Bacteroidales</taxon>
        <taxon>Tannerellaceae</taxon>
        <taxon>Parabacteroides</taxon>
    </lineage>
</organism>
<accession>A0A9D1X9K8</accession>
<dbReference type="Proteomes" id="UP000886740">
    <property type="component" value="Unassembled WGS sequence"/>
</dbReference>
<dbReference type="NCBIfam" id="TIGR01730">
    <property type="entry name" value="RND_mfp"/>
    <property type="match status" value="1"/>
</dbReference>
<evidence type="ECO:0000259" key="2">
    <source>
        <dbReference type="Pfam" id="PF25989"/>
    </source>
</evidence>
<dbReference type="InterPro" id="IPR006143">
    <property type="entry name" value="RND_pump_MFP"/>
</dbReference>
<evidence type="ECO:0000313" key="3">
    <source>
        <dbReference type="EMBL" id="HIX75046.1"/>
    </source>
</evidence>